<sequence length="129" mass="13775">MGNDKSQGLAQFSLNGKKQEKNVVSSPTKQKPSVPTQEVSHHQCNHKNKSKKTSNPPMISEDSLATAQKPHTSGGDTAVKLVNSPQNFRTRRAGGAPDGFGSYADNDDDGAGISCREEKEVAHGIGEMQ</sequence>
<dbReference type="Proteomes" id="UP000237347">
    <property type="component" value="Unassembled WGS sequence"/>
</dbReference>
<evidence type="ECO:0000313" key="2">
    <source>
        <dbReference type="EMBL" id="KAK7811911.1"/>
    </source>
</evidence>
<feature type="compositionally biased region" description="Polar residues" evidence="1">
    <location>
        <begin position="53"/>
        <end position="75"/>
    </location>
</feature>
<keyword evidence="3" id="KW-1185">Reference proteome</keyword>
<comment type="caution">
    <text evidence="2">The sequence shown here is derived from an EMBL/GenBank/DDBJ whole genome shotgun (WGS) entry which is preliminary data.</text>
</comment>
<evidence type="ECO:0000313" key="3">
    <source>
        <dbReference type="Proteomes" id="UP000237347"/>
    </source>
</evidence>
<reference evidence="2 3" key="1">
    <citation type="journal article" date="2018" name="Sci. Data">
        <title>The draft genome sequence of cork oak.</title>
        <authorList>
            <person name="Ramos A.M."/>
            <person name="Usie A."/>
            <person name="Barbosa P."/>
            <person name="Barros P.M."/>
            <person name="Capote T."/>
            <person name="Chaves I."/>
            <person name="Simoes F."/>
            <person name="Abreu I."/>
            <person name="Carrasquinho I."/>
            <person name="Faro C."/>
            <person name="Guimaraes J.B."/>
            <person name="Mendonca D."/>
            <person name="Nobrega F."/>
            <person name="Rodrigues L."/>
            <person name="Saibo N.J.M."/>
            <person name="Varela M.C."/>
            <person name="Egas C."/>
            <person name="Matos J."/>
            <person name="Miguel C.M."/>
            <person name="Oliveira M.M."/>
            <person name="Ricardo C.P."/>
            <person name="Goncalves S."/>
        </authorList>
    </citation>
    <scope>NUCLEOTIDE SEQUENCE [LARGE SCALE GENOMIC DNA]</scope>
    <source>
        <strain evidence="3">cv. HL8</strain>
    </source>
</reference>
<protein>
    <submittedName>
        <fullName evidence="2">Uncharacterized protein</fullName>
    </submittedName>
</protein>
<dbReference type="AlphaFoldDB" id="A0AAW0IC55"/>
<feature type="compositionally biased region" description="Basic residues" evidence="1">
    <location>
        <begin position="43"/>
        <end position="52"/>
    </location>
</feature>
<organism evidence="2 3">
    <name type="scientific">Quercus suber</name>
    <name type="common">Cork oak</name>
    <dbReference type="NCBI Taxonomy" id="58331"/>
    <lineage>
        <taxon>Eukaryota</taxon>
        <taxon>Viridiplantae</taxon>
        <taxon>Streptophyta</taxon>
        <taxon>Embryophyta</taxon>
        <taxon>Tracheophyta</taxon>
        <taxon>Spermatophyta</taxon>
        <taxon>Magnoliopsida</taxon>
        <taxon>eudicotyledons</taxon>
        <taxon>Gunneridae</taxon>
        <taxon>Pentapetalae</taxon>
        <taxon>rosids</taxon>
        <taxon>fabids</taxon>
        <taxon>Fagales</taxon>
        <taxon>Fagaceae</taxon>
        <taxon>Quercus</taxon>
    </lineage>
</organism>
<name>A0AAW0IC55_QUESU</name>
<feature type="compositionally biased region" description="Polar residues" evidence="1">
    <location>
        <begin position="1"/>
        <end position="38"/>
    </location>
</feature>
<feature type="region of interest" description="Disordered" evidence="1">
    <location>
        <begin position="1"/>
        <end position="129"/>
    </location>
</feature>
<gene>
    <name evidence="2" type="ORF">CFP56_009121</name>
</gene>
<proteinExistence type="predicted"/>
<evidence type="ECO:0000256" key="1">
    <source>
        <dbReference type="SAM" id="MobiDB-lite"/>
    </source>
</evidence>
<accession>A0AAW0IC55</accession>
<dbReference type="EMBL" id="PKMF04001635">
    <property type="protein sequence ID" value="KAK7811911.1"/>
    <property type="molecule type" value="Genomic_DNA"/>
</dbReference>